<keyword evidence="1" id="KW-0472">Membrane</keyword>
<protein>
    <submittedName>
        <fullName evidence="2">Uncharacterized protein</fullName>
    </submittedName>
</protein>
<dbReference type="Proteomes" id="UP000267268">
    <property type="component" value="Chromosome 1"/>
</dbReference>
<dbReference type="EMBL" id="CP034562">
    <property type="protein sequence ID" value="AZQ62968.1"/>
    <property type="molecule type" value="Genomic_DNA"/>
</dbReference>
<sequence length="122" mass="14395">MLKSHLERLGTISNKIKYVFIVLAIWNLLFIYIEIATFSETILAGFLSLLYILMSFKSAERTKGVMLLMMTVLVFYNVFLFEIDKEYFTRQAFGSFSEIVVLGYYLKLYLDVEQKIDRIEFI</sequence>
<evidence type="ECO:0000313" key="2">
    <source>
        <dbReference type="EMBL" id="AZQ62968.1"/>
    </source>
</evidence>
<keyword evidence="3" id="KW-1185">Reference proteome</keyword>
<accession>A0A3Q9FRR2</accession>
<dbReference type="OrthoDB" id="9843857at2"/>
<evidence type="ECO:0000256" key="1">
    <source>
        <dbReference type="SAM" id="Phobius"/>
    </source>
</evidence>
<proteinExistence type="predicted"/>
<reference evidence="2 3" key="1">
    <citation type="submission" date="2018-12" db="EMBL/GenBank/DDBJ databases">
        <title>Flammeovirga pectinis sp. nov., isolated from the gut of the Korean scallop, Patinopecten yessoensis.</title>
        <authorList>
            <person name="Bae J.-W."/>
            <person name="Jeong Y.-S."/>
            <person name="Kang W."/>
        </authorList>
    </citation>
    <scope>NUCLEOTIDE SEQUENCE [LARGE SCALE GENOMIC DNA]</scope>
    <source>
        <strain evidence="2 3">L12M1</strain>
    </source>
</reference>
<dbReference type="KEGG" id="fll:EI427_12175"/>
<gene>
    <name evidence="2" type="ORF">EI427_12175</name>
</gene>
<keyword evidence="1" id="KW-0812">Transmembrane</keyword>
<organism evidence="2 3">
    <name type="scientific">Flammeovirga pectinis</name>
    <dbReference type="NCBI Taxonomy" id="2494373"/>
    <lineage>
        <taxon>Bacteria</taxon>
        <taxon>Pseudomonadati</taxon>
        <taxon>Bacteroidota</taxon>
        <taxon>Cytophagia</taxon>
        <taxon>Cytophagales</taxon>
        <taxon>Flammeovirgaceae</taxon>
        <taxon>Flammeovirga</taxon>
    </lineage>
</organism>
<dbReference type="RefSeq" id="WP_126614999.1">
    <property type="nucleotide sequence ID" value="NZ_CP034562.1"/>
</dbReference>
<dbReference type="AlphaFoldDB" id="A0A3Q9FRR2"/>
<evidence type="ECO:0000313" key="3">
    <source>
        <dbReference type="Proteomes" id="UP000267268"/>
    </source>
</evidence>
<name>A0A3Q9FRR2_9BACT</name>
<feature type="transmembrane region" description="Helical" evidence="1">
    <location>
        <begin position="65"/>
        <end position="81"/>
    </location>
</feature>
<keyword evidence="1" id="KW-1133">Transmembrane helix</keyword>
<feature type="transmembrane region" description="Helical" evidence="1">
    <location>
        <begin position="20"/>
        <end position="53"/>
    </location>
</feature>